<feature type="transmembrane region" description="Helical" evidence="6">
    <location>
        <begin position="58"/>
        <end position="80"/>
    </location>
</feature>
<keyword evidence="4 6" id="KW-1133">Transmembrane helix</keyword>
<evidence type="ECO:0000256" key="6">
    <source>
        <dbReference type="SAM" id="Phobius"/>
    </source>
</evidence>
<dbReference type="RefSeq" id="WP_340330964.1">
    <property type="nucleotide sequence ID" value="NZ_JAZHOF010000007.1"/>
</dbReference>
<feature type="transmembrane region" description="Helical" evidence="6">
    <location>
        <begin position="7"/>
        <end position="23"/>
    </location>
</feature>
<gene>
    <name evidence="7" type="ORF">V3328_17370</name>
</gene>
<evidence type="ECO:0000256" key="1">
    <source>
        <dbReference type="ARBA" id="ARBA00004651"/>
    </source>
</evidence>
<dbReference type="GO" id="GO:0015658">
    <property type="term" value="F:branched-chain amino acid transmembrane transporter activity"/>
    <property type="evidence" value="ECO:0007669"/>
    <property type="project" value="InterPro"/>
</dbReference>
<evidence type="ECO:0000256" key="3">
    <source>
        <dbReference type="ARBA" id="ARBA00022692"/>
    </source>
</evidence>
<dbReference type="InterPro" id="IPR043428">
    <property type="entry name" value="LivM-like"/>
</dbReference>
<evidence type="ECO:0000256" key="5">
    <source>
        <dbReference type="ARBA" id="ARBA00023136"/>
    </source>
</evidence>
<feature type="transmembrane region" description="Helical" evidence="6">
    <location>
        <begin position="100"/>
        <end position="122"/>
    </location>
</feature>
<keyword evidence="8" id="KW-1185">Reference proteome</keyword>
<sequence length="351" mass="37744">MMARRLVGYAAILAIGVLAPFLFPNYQSQMAELWLFIVFALTWDLLGGQMGYNSFGNVVFIGVGMYVCALTQVGLFYSIADYNAAKGGGQTVFTFDTVQYLEGLAVGLPLAAVSAGIVAAILGSAVLGMRGHYFAICTLGLGVAAGQIANGWHWIGAGSGMVVPNAPPGIGDASRFYYYFAFVLAVLAFITVSWLYSTRFGLAINAIRDNEDKAEAMGLPTTRIKVTAWVVSALFLGVAGGILGNLKRFIDPIEVAFAGASFGVWMVLMVILGGKGTLWGPVIGAIVFQFLKEFFWTYLLGWQRVALGAMIVLIVVFFPQGILGFLRQRFPERFGHRIDPAIGRRAGEAAE</sequence>
<evidence type="ECO:0000256" key="4">
    <source>
        <dbReference type="ARBA" id="ARBA00022989"/>
    </source>
</evidence>
<feature type="transmembrane region" description="Helical" evidence="6">
    <location>
        <begin position="226"/>
        <end position="243"/>
    </location>
</feature>
<dbReference type="PANTHER" id="PTHR30482">
    <property type="entry name" value="HIGH-AFFINITY BRANCHED-CHAIN AMINO ACID TRANSPORT SYSTEM PERMEASE"/>
    <property type="match status" value="1"/>
</dbReference>
<comment type="caution">
    <text evidence="7">The sequence shown here is derived from an EMBL/GenBank/DDBJ whole genome shotgun (WGS) entry which is preliminary data.</text>
</comment>
<evidence type="ECO:0000313" key="8">
    <source>
        <dbReference type="Proteomes" id="UP001378188"/>
    </source>
</evidence>
<dbReference type="AlphaFoldDB" id="A0AAW9S099"/>
<keyword evidence="2" id="KW-1003">Cell membrane</keyword>
<feature type="transmembrane region" description="Helical" evidence="6">
    <location>
        <begin position="176"/>
        <end position="196"/>
    </location>
</feature>
<feature type="transmembrane region" description="Helical" evidence="6">
    <location>
        <begin position="255"/>
        <end position="272"/>
    </location>
</feature>
<feature type="transmembrane region" description="Helical" evidence="6">
    <location>
        <begin position="279"/>
        <end position="299"/>
    </location>
</feature>
<comment type="subcellular location">
    <subcellularLocation>
        <location evidence="1">Cell membrane</location>
        <topology evidence="1">Multi-pass membrane protein</topology>
    </subcellularLocation>
</comment>
<name>A0AAW9S099_9HYPH</name>
<dbReference type="EMBL" id="JAZHOF010000007">
    <property type="protein sequence ID" value="MEJ8573266.1"/>
    <property type="molecule type" value="Genomic_DNA"/>
</dbReference>
<protein>
    <submittedName>
        <fullName evidence="7">Branched-chain amino acid ABC transporter permease</fullName>
    </submittedName>
</protein>
<keyword evidence="5 6" id="KW-0472">Membrane</keyword>
<feature type="transmembrane region" description="Helical" evidence="6">
    <location>
        <begin position="134"/>
        <end position="156"/>
    </location>
</feature>
<feature type="transmembrane region" description="Helical" evidence="6">
    <location>
        <begin position="305"/>
        <end position="326"/>
    </location>
</feature>
<dbReference type="Proteomes" id="UP001378188">
    <property type="component" value="Unassembled WGS sequence"/>
</dbReference>
<evidence type="ECO:0000256" key="2">
    <source>
        <dbReference type="ARBA" id="ARBA00022475"/>
    </source>
</evidence>
<dbReference type="CDD" id="cd06581">
    <property type="entry name" value="TM_PBP1_LivM_like"/>
    <property type="match status" value="1"/>
</dbReference>
<dbReference type="Pfam" id="PF02653">
    <property type="entry name" value="BPD_transp_2"/>
    <property type="match status" value="1"/>
</dbReference>
<keyword evidence="3 6" id="KW-0812">Transmembrane</keyword>
<proteinExistence type="predicted"/>
<dbReference type="InterPro" id="IPR001851">
    <property type="entry name" value="ABC_transp_permease"/>
</dbReference>
<organism evidence="7 8">
    <name type="scientific">Microbaculum marinum</name>
    <dbReference type="NCBI Taxonomy" id="1764581"/>
    <lineage>
        <taxon>Bacteria</taxon>
        <taxon>Pseudomonadati</taxon>
        <taxon>Pseudomonadota</taxon>
        <taxon>Alphaproteobacteria</taxon>
        <taxon>Hyphomicrobiales</taxon>
        <taxon>Tepidamorphaceae</taxon>
        <taxon>Microbaculum</taxon>
    </lineage>
</organism>
<accession>A0AAW9S099</accession>
<feature type="transmembrane region" description="Helical" evidence="6">
    <location>
        <begin position="29"/>
        <end position="46"/>
    </location>
</feature>
<reference evidence="7 8" key="1">
    <citation type="submission" date="2024-02" db="EMBL/GenBank/DDBJ databases">
        <title>Genome analysis and characterization of Microbaculum marinisediminis sp. nov., isolated from marine sediment.</title>
        <authorList>
            <person name="Du Z.-J."/>
            <person name="Ye Y.-Q."/>
            <person name="Zhang Z.-R."/>
            <person name="Yuan S.-M."/>
            <person name="Zhang X.-Y."/>
        </authorList>
    </citation>
    <scope>NUCLEOTIDE SEQUENCE [LARGE SCALE GENOMIC DNA]</scope>
    <source>
        <strain evidence="7 8">SDUM1044001</strain>
    </source>
</reference>
<dbReference type="GO" id="GO:0005886">
    <property type="term" value="C:plasma membrane"/>
    <property type="evidence" value="ECO:0007669"/>
    <property type="project" value="UniProtKB-SubCell"/>
</dbReference>
<dbReference type="PANTHER" id="PTHR30482:SF17">
    <property type="entry name" value="ABC TRANSPORTER ATP-BINDING PROTEIN"/>
    <property type="match status" value="1"/>
</dbReference>
<evidence type="ECO:0000313" key="7">
    <source>
        <dbReference type="EMBL" id="MEJ8573266.1"/>
    </source>
</evidence>